<dbReference type="GO" id="GO:0005524">
    <property type="term" value="F:ATP binding"/>
    <property type="evidence" value="ECO:0007669"/>
    <property type="project" value="UniProtKB-UniRule"/>
</dbReference>
<protein>
    <submittedName>
        <fullName evidence="2">10486_t:CDS:1</fullName>
    </submittedName>
</protein>
<keyword evidence="3" id="KW-1185">Reference proteome</keyword>
<gene>
    <name evidence="2" type="ORF">PBRASI_LOCUS5310</name>
</gene>
<dbReference type="EMBL" id="CAJVPI010000608">
    <property type="protein sequence ID" value="CAG8555415.1"/>
    <property type="molecule type" value="Genomic_DNA"/>
</dbReference>
<dbReference type="PROSITE" id="PS00107">
    <property type="entry name" value="PROTEIN_KINASE_ATP"/>
    <property type="match status" value="1"/>
</dbReference>
<comment type="caution">
    <text evidence="2">The sequence shown here is derived from an EMBL/GenBank/DDBJ whole genome shotgun (WGS) entry which is preliminary data.</text>
</comment>
<organism evidence="2 3">
    <name type="scientific">Paraglomus brasilianum</name>
    <dbReference type="NCBI Taxonomy" id="144538"/>
    <lineage>
        <taxon>Eukaryota</taxon>
        <taxon>Fungi</taxon>
        <taxon>Fungi incertae sedis</taxon>
        <taxon>Mucoromycota</taxon>
        <taxon>Glomeromycotina</taxon>
        <taxon>Glomeromycetes</taxon>
        <taxon>Paraglomerales</taxon>
        <taxon>Paraglomeraceae</taxon>
        <taxon>Paraglomus</taxon>
    </lineage>
</organism>
<evidence type="ECO:0000313" key="3">
    <source>
        <dbReference type="Proteomes" id="UP000789739"/>
    </source>
</evidence>
<sequence>MPFAKNVINLIPAESKDAYGDYRLQQIPYGLFEIEKDEYGNNKVLGKGGFGKVYKAKWKVRLLHYNPYNDVVLKFLHGSQNITLEFLIEVTNNILANDYNTSPYTVKC</sequence>
<dbReference type="Proteomes" id="UP000789739">
    <property type="component" value="Unassembled WGS sequence"/>
</dbReference>
<accession>A0A9N9B9C2</accession>
<name>A0A9N9B9C2_9GLOM</name>
<proteinExistence type="predicted"/>
<dbReference type="InterPro" id="IPR011009">
    <property type="entry name" value="Kinase-like_dom_sf"/>
</dbReference>
<dbReference type="OrthoDB" id="2329331at2759"/>
<keyword evidence="1" id="KW-0547">Nucleotide-binding</keyword>
<evidence type="ECO:0000256" key="1">
    <source>
        <dbReference type="PROSITE-ProRule" id="PRU10141"/>
    </source>
</evidence>
<dbReference type="InterPro" id="IPR017441">
    <property type="entry name" value="Protein_kinase_ATP_BS"/>
</dbReference>
<feature type="binding site" evidence="1">
    <location>
        <position position="74"/>
    </location>
    <ligand>
        <name>ATP</name>
        <dbReference type="ChEBI" id="CHEBI:30616"/>
    </ligand>
</feature>
<dbReference type="Gene3D" id="3.30.200.20">
    <property type="entry name" value="Phosphorylase Kinase, domain 1"/>
    <property type="match status" value="1"/>
</dbReference>
<evidence type="ECO:0000313" key="2">
    <source>
        <dbReference type="EMBL" id="CAG8555415.1"/>
    </source>
</evidence>
<keyword evidence="1" id="KW-0067">ATP-binding</keyword>
<dbReference type="AlphaFoldDB" id="A0A9N9B9C2"/>
<reference evidence="2" key="1">
    <citation type="submission" date="2021-06" db="EMBL/GenBank/DDBJ databases">
        <authorList>
            <person name="Kallberg Y."/>
            <person name="Tangrot J."/>
            <person name="Rosling A."/>
        </authorList>
    </citation>
    <scope>NUCLEOTIDE SEQUENCE</scope>
    <source>
        <strain evidence="2">BR232B</strain>
    </source>
</reference>
<dbReference type="SUPFAM" id="SSF56112">
    <property type="entry name" value="Protein kinase-like (PK-like)"/>
    <property type="match status" value="1"/>
</dbReference>